<dbReference type="InterPro" id="IPR009061">
    <property type="entry name" value="DNA-bd_dom_put_sf"/>
</dbReference>
<dbReference type="Gene3D" id="1.10.1660.10">
    <property type="match status" value="1"/>
</dbReference>
<dbReference type="GO" id="GO:0006355">
    <property type="term" value="P:regulation of DNA-templated transcription"/>
    <property type="evidence" value="ECO:0007669"/>
    <property type="project" value="InterPro"/>
</dbReference>
<name>A0A1T4N184_9SPIR</name>
<dbReference type="PROSITE" id="PS50937">
    <property type="entry name" value="HTH_MERR_2"/>
    <property type="match status" value="1"/>
</dbReference>
<evidence type="ECO:0000313" key="2">
    <source>
        <dbReference type="EMBL" id="SJZ72992.1"/>
    </source>
</evidence>
<reference evidence="2 3" key="1">
    <citation type="submission" date="2017-02" db="EMBL/GenBank/DDBJ databases">
        <authorList>
            <person name="Peterson S.W."/>
        </authorList>
    </citation>
    <scope>NUCLEOTIDE SEQUENCE [LARGE SCALE GENOMIC DNA]</scope>
    <source>
        <strain evidence="2 3">ATCC BAA-909</strain>
    </source>
</reference>
<accession>A0A1T4N184</accession>
<dbReference type="Pfam" id="PF13411">
    <property type="entry name" value="MerR_1"/>
    <property type="match status" value="1"/>
</dbReference>
<protein>
    <submittedName>
        <fullName evidence="2">DNA-binding transcriptional regulator, MerR family</fullName>
    </submittedName>
</protein>
<proteinExistence type="predicted"/>
<keyword evidence="3" id="KW-1185">Reference proteome</keyword>
<gene>
    <name evidence="2" type="ORF">SAMN02745152_01064</name>
</gene>
<keyword evidence="2" id="KW-0238">DNA-binding</keyword>
<sequence length="106" mass="12690">MTYSIGEAEELTGIKSHILRYWEEVIPGFAPKKDLGGRRIYTERDIDLILRLKYLINERKFTIEGARDEILRETMNYDSKAEVLDSIRQIRSELSQMYMIIRKYRK</sequence>
<evidence type="ECO:0000259" key="1">
    <source>
        <dbReference type="PROSITE" id="PS50937"/>
    </source>
</evidence>
<dbReference type="GeneID" id="303367315"/>
<dbReference type="AlphaFoldDB" id="A0A1T4N184"/>
<evidence type="ECO:0000313" key="3">
    <source>
        <dbReference type="Proteomes" id="UP000190395"/>
    </source>
</evidence>
<dbReference type="InterPro" id="IPR000551">
    <property type="entry name" value="MerR-type_HTH_dom"/>
</dbReference>
<feature type="domain" description="HTH merR-type" evidence="1">
    <location>
        <begin position="2"/>
        <end position="53"/>
    </location>
</feature>
<dbReference type="Proteomes" id="UP000190395">
    <property type="component" value="Unassembled WGS sequence"/>
</dbReference>
<dbReference type="OrthoDB" id="9811174at2"/>
<organism evidence="2 3">
    <name type="scientific">Treponema berlinense</name>
    <dbReference type="NCBI Taxonomy" id="225004"/>
    <lineage>
        <taxon>Bacteria</taxon>
        <taxon>Pseudomonadati</taxon>
        <taxon>Spirochaetota</taxon>
        <taxon>Spirochaetia</taxon>
        <taxon>Spirochaetales</taxon>
        <taxon>Treponemataceae</taxon>
        <taxon>Treponema</taxon>
    </lineage>
</organism>
<dbReference type="EMBL" id="FUXC01000005">
    <property type="protein sequence ID" value="SJZ72992.1"/>
    <property type="molecule type" value="Genomic_DNA"/>
</dbReference>
<dbReference type="STRING" id="225004.SAMN02745152_01064"/>
<dbReference type="RefSeq" id="WP_078930819.1">
    <property type="nucleotide sequence ID" value="NZ_CAMCOW010000016.1"/>
</dbReference>
<dbReference type="GO" id="GO:0003677">
    <property type="term" value="F:DNA binding"/>
    <property type="evidence" value="ECO:0007669"/>
    <property type="project" value="UniProtKB-KW"/>
</dbReference>
<dbReference type="SMART" id="SM00422">
    <property type="entry name" value="HTH_MERR"/>
    <property type="match status" value="1"/>
</dbReference>
<dbReference type="SUPFAM" id="SSF46955">
    <property type="entry name" value="Putative DNA-binding domain"/>
    <property type="match status" value="1"/>
</dbReference>